<evidence type="ECO:0000259" key="6">
    <source>
        <dbReference type="PROSITE" id="PS51387"/>
    </source>
</evidence>
<comment type="cofactor">
    <cofactor evidence="1">
        <name>FAD</name>
        <dbReference type="ChEBI" id="CHEBI:57692"/>
    </cofactor>
</comment>
<dbReference type="Pfam" id="PF08031">
    <property type="entry name" value="BBE"/>
    <property type="match status" value="1"/>
</dbReference>
<dbReference type="EMBL" id="JACIIX010000017">
    <property type="protein sequence ID" value="MBB6212148.1"/>
    <property type="molecule type" value="Genomic_DNA"/>
</dbReference>
<proteinExistence type="inferred from homology"/>
<keyword evidence="5" id="KW-0560">Oxidoreductase</keyword>
<dbReference type="SUPFAM" id="SSF56176">
    <property type="entry name" value="FAD-binding/transporter-associated domain-like"/>
    <property type="match status" value="1"/>
</dbReference>
<keyword evidence="3" id="KW-0285">Flavoprotein</keyword>
<dbReference type="PANTHER" id="PTHR42973:SF39">
    <property type="entry name" value="FAD-BINDING PCMH-TYPE DOMAIN-CONTAINING PROTEIN"/>
    <property type="match status" value="1"/>
</dbReference>
<dbReference type="PANTHER" id="PTHR42973">
    <property type="entry name" value="BINDING OXIDOREDUCTASE, PUTATIVE (AFU_ORTHOLOGUE AFUA_1G17690)-RELATED"/>
    <property type="match status" value="1"/>
</dbReference>
<dbReference type="InterPro" id="IPR016164">
    <property type="entry name" value="FAD-linked_Oxase-like_C"/>
</dbReference>
<dbReference type="InterPro" id="IPR016169">
    <property type="entry name" value="FAD-bd_PCMH_sub2"/>
</dbReference>
<evidence type="ECO:0000313" key="8">
    <source>
        <dbReference type="Proteomes" id="UP000544872"/>
    </source>
</evidence>
<gene>
    <name evidence="7" type="ORF">FHS48_003596</name>
</gene>
<dbReference type="Proteomes" id="UP000544872">
    <property type="component" value="Unassembled WGS sequence"/>
</dbReference>
<accession>A0A7X0DNH4</accession>
<dbReference type="RefSeq" id="WP_184265580.1">
    <property type="nucleotide sequence ID" value="NZ_JACIIX010000017.1"/>
</dbReference>
<evidence type="ECO:0000256" key="5">
    <source>
        <dbReference type="ARBA" id="ARBA00023002"/>
    </source>
</evidence>
<dbReference type="InterPro" id="IPR006094">
    <property type="entry name" value="Oxid_FAD_bind_N"/>
</dbReference>
<evidence type="ECO:0000256" key="4">
    <source>
        <dbReference type="ARBA" id="ARBA00022827"/>
    </source>
</evidence>
<reference evidence="7 8" key="1">
    <citation type="submission" date="2020-08" db="EMBL/GenBank/DDBJ databases">
        <title>Genomic Encyclopedia of Type Strains, Phase IV (KMG-IV): sequencing the most valuable type-strain genomes for metagenomic binning, comparative biology and taxonomic classification.</title>
        <authorList>
            <person name="Goeker M."/>
        </authorList>
    </citation>
    <scope>NUCLEOTIDE SEQUENCE [LARGE SCALE GENOMIC DNA]</scope>
    <source>
        <strain evidence="7 8">DSM 11590</strain>
    </source>
</reference>
<evidence type="ECO:0000256" key="2">
    <source>
        <dbReference type="ARBA" id="ARBA00005466"/>
    </source>
</evidence>
<dbReference type="InterPro" id="IPR036318">
    <property type="entry name" value="FAD-bd_PCMH-like_sf"/>
</dbReference>
<dbReference type="InterPro" id="IPR016167">
    <property type="entry name" value="FAD-bd_PCMH_sub1"/>
</dbReference>
<name>A0A7X0DNH4_NOVIT</name>
<evidence type="ECO:0000256" key="1">
    <source>
        <dbReference type="ARBA" id="ARBA00001974"/>
    </source>
</evidence>
<dbReference type="InterPro" id="IPR050416">
    <property type="entry name" value="FAD-linked_Oxidoreductase"/>
</dbReference>
<organism evidence="7 8">
    <name type="scientific">Novispirillum itersonii</name>
    <name type="common">Aquaspirillum itersonii</name>
    <dbReference type="NCBI Taxonomy" id="189"/>
    <lineage>
        <taxon>Bacteria</taxon>
        <taxon>Pseudomonadati</taxon>
        <taxon>Pseudomonadota</taxon>
        <taxon>Alphaproteobacteria</taxon>
        <taxon>Rhodospirillales</taxon>
        <taxon>Novispirillaceae</taxon>
        <taxon>Novispirillum</taxon>
    </lineage>
</organism>
<comment type="caution">
    <text evidence="7">The sequence shown here is derived from an EMBL/GenBank/DDBJ whole genome shotgun (WGS) entry which is preliminary data.</text>
</comment>
<dbReference type="Gene3D" id="3.40.462.20">
    <property type="match status" value="1"/>
</dbReference>
<evidence type="ECO:0000313" key="7">
    <source>
        <dbReference type="EMBL" id="MBB6212148.1"/>
    </source>
</evidence>
<comment type="similarity">
    <text evidence="2">Belongs to the oxygen-dependent FAD-linked oxidoreductase family.</text>
</comment>
<dbReference type="GO" id="GO:0016491">
    <property type="term" value="F:oxidoreductase activity"/>
    <property type="evidence" value="ECO:0007669"/>
    <property type="project" value="UniProtKB-KW"/>
</dbReference>
<dbReference type="Pfam" id="PF01565">
    <property type="entry name" value="FAD_binding_4"/>
    <property type="match status" value="1"/>
</dbReference>
<keyword evidence="4" id="KW-0274">FAD</keyword>
<dbReference type="InterPro" id="IPR012951">
    <property type="entry name" value="BBE"/>
</dbReference>
<dbReference type="SUPFAM" id="SSF55103">
    <property type="entry name" value="FAD-linked oxidases, C-terminal domain"/>
    <property type="match status" value="1"/>
</dbReference>
<dbReference type="Gene3D" id="3.30.43.10">
    <property type="entry name" value="Uridine Diphospho-n-acetylenolpyruvylglucosamine Reductase, domain 2"/>
    <property type="match status" value="1"/>
</dbReference>
<keyword evidence="8" id="KW-1185">Reference proteome</keyword>
<dbReference type="AlphaFoldDB" id="A0A7X0DNH4"/>
<dbReference type="PROSITE" id="PS51387">
    <property type="entry name" value="FAD_PCMH"/>
    <property type="match status" value="1"/>
</dbReference>
<protein>
    <submittedName>
        <fullName evidence="7">FAD/FMN-containing dehydrogenase</fullName>
    </submittedName>
</protein>
<dbReference type="InterPro" id="IPR016166">
    <property type="entry name" value="FAD-bd_PCMH"/>
</dbReference>
<feature type="domain" description="FAD-binding PCMH-type" evidence="6">
    <location>
        <begin position="44"/>
        <end position="214"/>
    </location>
</feature>
<evidence type="ECO:0000256" key="3">
    <source>
        <dbReference type="ARBA" id="ARBA00022630"/>
    </source>
</evidence>
<sequence>MTPAYSPAAVMALADDLDRLRSGLVARPQTPDFAAACGLWNAAVIHWPVLAVTPVTTEETAAVVRVAVRHGVPLSVKGGGHDWAGRALRDGGLVIDLSRLRDIAINPEARTARVGGGVLAGMVVAAAEDHGLVATTGTIFQVGLTGLTLGGGYGLLTGAYGLALDNLLSATVVMADGGVMTASAGENPDLFWALRGGGGNFGVVTELTVRLHAQPQVLSGAFLFTGAQIRPALEVWAEVTATAPAELTMMATLLTADTGDAAAVLIPVWCGDPAAGEALLKPLDTLGTPLYRDLRLMTYRQALGMFRVAEGHHYAVRTRNAADLTTPLIDTLLDGLSRRTVPGQSIVLHRFHGAAAAVAPDATAFGLRQPHILMEFVAGWDDSETAGAAGHIAWAEALSQAVANHALPGGYPNLLGPEAKEQSSAAFAANRDRLLDLKRRFDPDGVFSSAISLPEPAPALSPLF</sequence>
<dbReference type="Gene3D" id="3.30.465.10">
    <property type="match status" value="1"/>
</dbReference>
<dbReference type="GO" id="GO:0071949">
    <property type="term" value="F:FAD binding"/>
    <property type="evidence" value="ECO:0007669"/>
    <property type="project" value="InterPro"/>
</dbReference>